<dbReference type="EMBL" id="CAKOGP040001759">
    <property type="protein sequence ID" value="CAJ1950245.1"/>
    <property type="molecule type" value="Genomic_DNA"/>
</dbReference>
<feature type="region of interest" description="Disordered" evidence="1">
    <location>
        <begin position="30"/>
        <end position="54"/>
    </location>
</feature>
<evidence type="ECO:0000256" key="1">
    <source>
        <dbReference type="SAM" id="MobiDB-lite"/>
    </source>
</evidence>
<dbReference type="Proteomes" id="UP001295423">
    <property type="component" value="Unassembled WGS sequence"/>
</dbReference>
<reference evidence="2" key="1">
    <citation type="submission" date="2023-08" db="EMBL/GenBank/DDBJ databases">
        <authorList>
            <person name="Audoor S."/>
            <person name="Bilcke G."/>
        </authorList>
    </citation>
    <scope>NUCLEOTIDE SEQUENCE</scope>
</reference>
<evidence type="ECO:0000313" key="2">
    <source>
        <dbReference type="EMBL" id="CAJ1950245.1"/>
    </source>
</evidence>
<feature type="compositionally biased region" description="Acidic residues" evidence="1">
    <location>
        <begin position="157"/>
        <end position="171"/>
    </location>
</feature>
<feature type="compositionally biased region" description="Basic and acidic residues" evidence="1">
    <location>
        <begin position="208"/>
        <end position="223"/>
    </location>
</feature>
<organism evidence="2 3">
    <name type="scientific">Cylindrotheca closterium</name>
    <dbReference type="NCBI Taxonomy" id="2856"/>
    <lineage>
        <taxon>Eukaryota</taxon>
        <taxon>Sar</taxon>
        <taxon>Stramenopiles</taxon>
        <taxon>Ochrophyta</taxon>
        <taxon>Bacillariophyta</taxon>
        <taxon>Bacillariophyceae</taxon>
        <taxon>Bacillariophycidae</taxon>
        <taxon>Bacillariales</taxon>
        <taxon>Bacillariaceae</taxon>
        <taxon>Cylindrotheca</taxon>
    </lineage>
</organism>
<comment type="caution">
    <text evidence="2">The sequence shown here is derived from an EMBL/GenBank/DDBJ whole genome shotgun (WGS) entry which is preliminary data.</text>
</comment>
<feature type="compositionally biased region" description="Basic and acidic residues" evidence="1">
    <location>
        <begin position="230"/>
        <end position="244"/>
    </location>
</feature>
<name>A0AAD2FRB3_9STRA</name>
<sequence>MIESNTNPENKSHSALQDFMTNVLQVQKHPQLSVVEDNAKSPTRRKQGNKKAAPILQFTTDLKESQLRWPVDHKASASIKSKKEMDRWGDMHFEPLQRKLREEQQTKRNETCKVASNHRFNASRFNDRPLPSSVIGNGHVALLRQNSLERHFLAVAAEEEREQEEEDEAEEEHLPTVPEDESVHAPHVVLTSPKRKRQRHHMQKKITHKMETESKADVQDKASKGTPKPHKSDAAKKQSKPRTE</sequence>
<accession>A0AAD2FRB3</accession>
<evidence type="ECO:0000313" key="3">
    <source>
        <dbReference type="Proteomes" id="UP001295423"/>
    </source>
</evidence>
<feature type="region of interest" description="Disordered" evidence="1">
    <location>
        <begin position="157"/>
        <end position="244"/>
    </location>
</feature>
<keyword evidence="3" id="KW-1185">Reference proteome</keyword>
<dbReference type="AlphaFoldDB" id="A0AAD2FRB3"/>
<protein>
    <submittedName>
        <fullName evidence="2">Uncharacterized protein</fullName>
    </submittedName>
</protein>
<gene>
    <name evidence="2" type="ORF">CYCCA115_LOCUS12494</name>
</gene>
<proteinExistence type="predicted"/>
<feature type="compositionally biased region" description="Basic residues" evidence="1">
    <location>
        <begin position="193"/>
        <end position="207"/>
    </location>
</feature>